<reference evidence="3 4" key="1">
    <citation type="submission" date="2015-03" db="EMBL/GenBank/DDBJ databases">
        <title>RNA-seq based gene annotation and comparative genomics of four Zymoseptoria species reveal species-specific pathogenicity related genes and transposable element activity.</title>
        <authorList>
            <person name="Grandaubert J."/>
            <person name="Bhattacharyya A."/>
            <person name="Stukenbrock E.H."/>
        </authorList>
    </citation>
    <scope>NUCLEOTIDE SEQUENCE [LARGE SCALE GENOMIC DNA]</scope>
    <source>
        <strain evidence="3 4">Zb18110</strain>
    </source>
</reference>
<feature type="compositionally biased region" description="Low complexity" evidence="1">
    <location>
        <begin position="37"/>
        <end position="59"/>
    </location>
</feature>
<dbReference type="Proteomes" id="UP000033647">
    <property type="component" value="Unassembled WGS sequence"/>
</dbReference>
<protein>
    <submittedName>
        <fullName evidence="3">Uncharacterized protein</fullName>
    </submittedName>
</protein>
<evidence type="ECO:0000313" key="4">
    <source>
        <dbReference type="Proteomes" id="UP000033647"/>
    </source>
</evidence>
<evidence type="ECO:0000313" key="3">
    <source>
        <dbReference type="EMBL" id="KJX92996.1"/>
    </source>
</evidence>
<feature type="signal peptide" evidence="2">
    <location>
        <begin position="1"/>
        <end position="15"/>
    </location>
</feature>
<dbReference type="EMBL" id="LAFY01004423">
    <property type="protein sequence ID" value="KJX92996.1"/>
    <property type="molecule type" value="Genomic_DNA"/>
</dbReference>
<name>A0A0F4G6L4_9PEZI</name>
<accession>A0A0F4G6L4</accession>
<dbReference type="OrthoDB" id="3908196at2759"/>
<keyword evidence="2" id="KW-0732">Signal</keyword>
<comment type="caution">
    <text evidence="3">The sequence shown here is derived from an EMBL/GenBank/DDBJ whole genome shotgun (WGS) entry which is preliminary data.</text>
</comment>
<evidence type="ECO:0000256" key="2">
    <source>
        <dbReference type="SAM" id="SignalP"/>
    </source>
</evidence>
<keyword evidence="4" id="KW-1185">Reference proteome</keyword>
<gene>
    <name evidence="3" type="ORF">TI39_contig4464g00002</name>
</gene>
<feature type="region of interest" description="Disordered" evidence="1">
    <location>
        <begin position="37"/>
        <end position="60"/>
    </location>
</feature>
<dbReference type="AlphaFoldDB" id="A0A0F4G6L4"/>
<proteinExistence type="predicted"/>
<sequence length="291" mass="30820">MKLCAVLALIPLAVALPNIHPERDDTEGNLAQRAAHPLGVGHHPQGVGHHPPGVGHHPPNSGIKPYYLEWHYSNNFVTVGDLDLFHAIGQVGNARGDGTGIQTDDTYTAYGAEKACVYKDENDPNLDVTVRIGGQWGVVSGIDGGTVRNQLVTTMMDLVQRIQEADGDIWKDCAPGCGAIGGCGDDPSALCGGWRPVNCACNKYNGGGGERIGMCFGNSKNMRIPSEMVLSIYNADGTLRADSLSVSVSSRLIVPPAMRCGKLGAVAEVVVAMLPELGKVLSDQVKIICRR</sequence>
<organism evidence="3 4">
    <name type="scientific">Zymoseptoria brevis</name>
    <dbReference type="NCBI Taxonomy" id="1047168"/>
    <lineage>
        <taxon>Eukaryota</taxon>
        <taxon>Fungi</taxon>
        <taxon>Dikarya</taxon>
        <taxon>Ascomycota</taxon>
        <taxon>Pezizomycotina</taxon>
        <taxon>Dothideomycetes</taxon>
        <taxon>Dothideomycetidae</taxon>
        <taxon>Mycosphaerellales</taxon>
        <taxon>Mycosphaerellaceae</taxon>
        <taxon>Zymoseptoria</taxon>
    </lineage>
</organism>
<feature type="chain" id="PRO_5012972172" evidence="2">
    <location>
        <begin position="16"/>
        <end position="291"/>
    </location>
</feature>
<evidence type="ECO:0000256" key="1">
    <source>
        <dbReference type="SAM" id="MobiDB-lite"/>
    </source>
</evidence>
<dbReference type="STRING" id="1047168.A0A0F4G6L4"/>